<evidence type="ECO:0000256" key="1">
    <source>
        <dbReference type="SAM" id="MobiDB-lite"/>
    </source>
</evidence>
<reference evidence="2" key="2">
    <citation type="submission" date="2021-02" db="EMBL/GenBank/DDBJ databases">
        <authorList>
            <person name="Kimball J.A."/>
            <person name="Haas M.W."/>
            <person name="Macchietto M."/>
            <person name="Kono T."/>
            <person name="Duquette J."/>
            <person name="Shao M."/>
        </authorList>
    </citation>
    <scope>NUCLEOTIDE SEQUENCE</scope>
    <source>
        <tissue evidence="2">Fresh leaf tissue</tissue>
    </source>
</reference>
<comment type="caution">
    <text evidence="2">The sequence shown here is derived from an EMBL/GenBank/DDBJ whole genome shotgun (WGS) entry which is preliminary data.</text>
</comment>
<evidence type="ECO:0000313" key="2">
    <source>
        <dbReference type="EMBL" id="KAG8089188.1"/>
    </source>
</evidence>
<organism evidence="2 3">
    <name type="scientific">Zizania palustris</name>
    <name type="common">Northern wild rice</name>
    <dbReference type="NCBI Taxonomy" id="103762"/>
    <lineage>
        <taxon>Eukaryota</taxon>
        <taxon>Viridiplantae</taxon>
        <taxon>Streptophyta</taxon>
        <taxon>Embryophyta</taxon>
        <taxon>Tracheophyta</taxon>
        <taxon>Spermatophyta</taxon>
        <taxon>Magnoliopsida</taxon>
        <taxon>Liliopsida</taxon>
        <taxon>Poales</taxon>
        <taxon>Poaceae</taxon>
        <taxon>BOP clade</taxon>
        <taxon>Oryzoideae</taxon>
        <taxon>Oryzeae</taxon>
        <taxon>Zizaniinae</taxon>
        <taxon>Zizania</taxon>
    </lineage>
</organism>
<sequence>MCRAPNLPVATEQARGGVAFSPNSGGPANHDYGSRDSAEEAACVDGFDRNITLQTNVQAHLDSSFLGPRFSSPFVSDGPLPRIPASCKVPGFDCLSSRHGCEIGSVTVPHKTLLLCSLL</sequence>
<gene>
    <name evidence="2" type="ORF">GUJ93_ZPchr0011g27089</name>
</gene>
<dbReference type="Proteomes" id="UP000729402">
    <property type="component" value="Unassembled WGS sequence"/>
</dbReference>
<keyword evidence="3" id="KW-1185">Reference proteome</keyword>
<protein>
    <submittedName>
        <fullName evidence="2">Uncharacterized protein</fullName>
    </submittedName>
</protein>
<name>A0A8J6BSD1_ZIZPA</name>
<accession>A0A8J6BSD1</accession>
<dbReference type="AlphaFoldDB" id="A0A8J6BSD1"/>
<dbReference type="EMBL" id="JAAALK010000081">
    <property type="protein sequence ID" value="KAG8089188.1"/>
    <property type="molecule type" value="Genomic_DNA"/>
</dbReference>
<reference evidence="2" key="1">
    <citation type="journal article" date="2021" name="bioRxiv">
        <title>Whole Genome Assembly and Annotation of Northern Wild Rice, Zizania palustris L., Supports a Whole Genome Duplication in the Zizania Genus.</title>
        <authorList>
            <person name="Haas M."/>
            <person name="Kono T."/>
            <person name="Macchietto M."/>
            <person name="Millas R."/>
            <person name="McGilp L."/>
            <person name="Shao M."/>
            <person name="Duquette J."/>
            <person name="Hirsch C.N."/>
            <person name="Kimball J."/>
        </authorList>
    </citation>
    <scope>NUCLEOTIDE SEQUENCE</scope>
    <source>
        <tissue evidence="2">Fresh leaf tissue</tissue>
    </source>
</reference>
<proteinExistence type="predicted"/>
<feature type="region of interest" description="Disordered" evidence="1">
    <location>
        <begin position="13"/>
        <end position="35"/>
    </location>
</feature>
<evidence type="ECO:0000313" key="3">
    <source>
        <dbReference type="Proteomes" id="UP000729402"/>
    </source>
</evidence>